<dbReference type="EMBL" id="AJTJ01000085">
    <property type="protein sequence ID" value="EIJ24401.1"/>
    <property type="molecule type" value="Genomic_DNA"/>
</dbReference>
<name>A0AAV3FKD1_BIFLL</name>
<feature type="region of interest" description="Disordered" evidence="1">
    <location>
        <begin position="17"/>
        <end position="39"/>
    </location>
</feature>
<comment type="caution">
    <text evidence="2">The sequence shown here is derived from an EMBL/GenBank/DDBJ whole genome shotgun (WGS) entry which is preliminary data.</text>
</comment>
<feature type="compositionally biased region" description="Basic and acidic residues" evidence="1">
    <location>
        <begin position="24"/>
        <end position="39"/>
    </location>
</feature>
<organism evidence="2 3">
    <name type="scientific">Bifidobacterium longum subsp. longum 2-2B</name>
    <dbReference type="NCBI Taxonomy" id="1161745"/>
    <lineage>
        <taxon>Bacteria</taxon>
        <taxon>Bacillati</taxon>
        <taxon>Actinomycetota</taxon>
        <taxon>Actinomycetes</taxon>
        <taxon>Bifidobacteriales</taxon>
        <taxon>Bifidobacteriaceae</taxon>
        <taxon>Bifidobacterium</taxon>
    </lineage>
</organism>
<evidence type="ECO:0000313" key="3">
    <source>
        <dbReference type="Proteomes" id="UP000005929"/>
    </source>
</evidence>
<evidence type="ECO:0000256" key="1">
    <source>
        <dbReference type="SAM" id="MobiDB-lite"/>
    </source>
</evidence>
<sequence>MAGGGKYDTNVGWCWEAGSQQGADGHEPHGPKRQDVLHE</sequence>
<proteinExistence type="predicted"/>
<accession>A0AAV3FKD1</accession>
<protein>
    <submittedName>
        <fullName evidence="2">Uncharacterized protein</fullName>
    </submittedName>
</protein>
<reference evidence="2 3" key="1">
    <citation type="journal article" date="2013" name="Genome Announc.">
        <title>Draft Genome Sequences of Two Pairs of Human Intestinal Bifidobacterium longum subsp. longum Strains, 44B and 1-6B and 35B and 2-2B, Consecutively Isolated from Two Children after a 5-Year Time Period.</title>
        <authorList>
            <person name="Shkoporov A.N."/>
            <person name="Efimov B.A."/>
            <person name="Khokhlova E.V."/>
            <person name="Chaplin A.V."/>
            <person name="Kafarskaya L.I."/>
            <person name="Durkin A.S."/>
            <person name="McCorrison J."/>
            <person name="Torralba M."/>
            <person name="Gillis M."/>
            <person name="Sutton G."/>
            <person name="Weibel D.B."/>
            <person name="Nelson K.E."/>
            <person name="Smeianov V.V."/>
        </authorList>
    </citation>
    <scope>NUCLEOTIDE SEQUENCE [LARGE SCALE GENOMIC DNA]</scope>
    <source>
        <strain evidence="2 3">2-2B</strain>
    </source>
</reference>
<dbReference type="AlphaFoldDB" id="A0AAV3FKD1"/>
<gene>
    <name evidence="2" type="ORF">HMPREF1315_1796</name>
</gene>
<evidence type="ECO:0000313" key="2">
    <source>
        <dbReference type="EMBL" id="EIJ24401.1"/>
    </source>
</evidence>
<dbReference type="Proteomes" id="UP000005929">
    <property type="component" value="Unassembled WGS sequence"/>
</dbReference>